<dbReference type="GO" id="GO:0005524">
    <property type="term" value="F:ATP binding"/>
    <property type="evidence" value="ECO:0007669"/>
    <property type="project" value="UniProtKB-KW"/>
</dbReference>
<dbReference type="GO" id="GO:0004386">
    <property type="term" value="F:helicase activity"/>
    <property type="evidence" value="ECO:0007669"/>
    <property type="project" value="UniProtKB-KW"/>
</dbReference>
<dbReference type="Proteomes" id="UP000092321">
    <property type="component" value="Unassembled WGS sequence"/>
</dbReference>
<dbReference type="Gene3D" id="1.10.1040.30">
    <property type="entry name" value="ISWI, HAND domain"/>
    <property type="match status" value="1"/>
</dbReference>
<dbReference type="FunFam" id="3.40.50.300:FF:000082">
    <property type="entry name" value="ISWI chromatin remodeling complex ATPase ISW1"/>
    <property type="match status" value="1"/>
</dbReference>
<dbReference type="OrthoDB" id="5857104at2759"/>
<dbReference type="InterPro" id="IPR036306">
    <property type="entry name" value="ISWI_HAND-dom_sf"/>
</dbReference>
<dbReference type="GO" id="GO:0005634">
    <property type="term" value="C:nucleus"/>
    <property type="evidence" value="ECO:0007669"/>
    <property type="project" value="UniProtKB-SubCell"/>
</dbReference>
<feature type="region of interest" description="Disordered" evidence="9">
    <location>
        <begin position="58"/>
        <end position="93"/>
    </location>
</feature>
<dbReference type="EMBL" id="LXPE01000414">
    <property type="protein sequence ID" value="OBA24799.1"/>
    <property type="molecule type" value="Genomic_DNA"/>
</dbReference>
<dbReference type="Pfam" id="PF00271">
    <property type="entry name" value="Helicase_C"/>
    <property type="match status" value="1"/>
</dbReference>
<dbReference type="GO" id="GO:0034728">
    <property type="term" value="P:nucleosome organization"/>
    <property type="evidence" value="ECO:0007669"/>
    <property type="project" value="TreeGrafter"/>
</dbReference>
<evidence type="ECO:0000256" key="8">
    <source>
        <dbReference type="ARBA" id="ARBA00023242"/>
    </source>
</evidence>
<dbReference type="PROSITE" id="PS51192">
    <property type="entry name" value="HELICASE_ATP_BIND_1"/>
    <property type="match status" value="1"/>
</dbReference>
<keyword evidence="4" id="KW-0378">Hydrolase</keyword>
<dbReference type="InterPro" id="IPR049730">
    <property type="entry name" value="SNF2/RAD54-like_C"/>
</dbReference>
<dbReference type="AlphaFoldDB" id="A0A1B7T7T3"/>
<comment type="subcellular location">
    <subcellularLocation>
        <location evidence="1">Nucleus</location>
    </subcellularLocation>
</comment>
<feature type="domain" description="Helicase C-terminal" evidence="11">
    <location>
        <begin position="442"/>
        <end position="594"/>
    </location>
</feature>
<reference evidence="13" key="1">
    <citation type="journal article" date="2016" name="Proc. Natl. Acad. Sci. U.S.A.">
        <title>Comparative genomics of biotechnologically important yeasts.</title>
        <authorList>
            <person name="Riley R."/>
            <person name="Haridas S."/>
            <person name="Wolfe K.H."/>
            <person name="Lopes M.R."/>
            <person name="Hittinger C.T."/>
            <person name="Goeker M."/>
            <person name="Salamov A.A."/>
            <person name="Wisecaver J.H."/>
            <person name="Long T.M."/>
            <person name="Calvey C.H."/>
            <person name="Aerts A.L."/>
            <person name="Barry K.W."/>
            <person name="Choi C."/>
            <person name="Clum A."/>
            <person name="Coughlan A.Y."/>
            <person name="Deshpande S."/>
            <person name="Douglass A.P."/>
            <person name="Hanson S.J."/>
            <person name="Klenk H.-P."/>
            <person name="LaButti K.M."/>
            <person name="Lapidus A."/>
            <person name="Lindquist E.A."/>
            <person name="Lipzen A.M."/>
            <person name="Meier-Kolthoff J.P."/>
            <person name="Ohm R.A."/>
            <person name="Otillar R.P."/>
            <person name="Pangilinan J.L."/>
            <person name="Peng Y."/>
            <person name="Rokas A."/>
            <person name="Rosa C.A."/>
            <person name="Scheuner C."/>
            <person name="Sibirny A.A."/>
            <person name="Slot J.C."/>
            <person name="Stielow J.B."/>
            <person name="Sun H."/>
            <person name="Kurtzman C.P."/>
            <person name="Blackwell M."/>
            <person name="Grigoriev I.V."/>
            <person name="Jeffries T.W."/>
        </authorList>
    </citation>
    <scope>NUCLEOTIDE SEQUENCE [LARGE SCALE GENOMIC DNA]</scope>
    <source>
        <strain evidence="13">NRRL Y-1626</strain>
    </source>
</reference>
<feature type="region of interest" description="Disordered" evidence="9">
    <location>
        <begin position="779"/>
        <end position="853"/>
    </location>
</feature>
<organism evidence="12 13">
    <name type="scientific">Hanseniaspora valbyensis NRRL Y-1626</name>
    <dbReference type="NCBI Taxonomy" id="766949"/>
    <lineage>
        <taxon>Eukaryota</taxon>
        <taxon>Fungi</taxon>
        <taxon>Dikarya</taxon>
        <taxon>Ascomycota</taxon>
        <taxon>Saccharomycotina</taxon>
        <taxon>Saccharomycetes</taxon>
        <taxon>Saccharomycodales</taxon>
        <taxon>Saccharomycodaceae</taxon>
        <taxon>Hanseniaspora</taxon>
    </lineage>
</organism>
<dbReference type="GO" id="GO:0042393">
    <property type="term" value="F:histone binding"/>
    <property type="evidence" value="ECO:0007669"/>
    <property type="project" value="TreeGrafter"/>
</dbReference>
<dbReference type="SMART" id="SM00487">
    <property type="entry name" value="DEXDc"/>
    <property type="match status" value="1"/>
</dbReference>
<dbReference type="Pfam" id="PF00176">
    <property type="entry name" value="SNF2-rel_dom"/>
    <property type="match status" value="1"/>
</dbReference>
<comment type="caution">
    <text evidence="12">The sequence shown here is derived from an EMBL/GenBank/DDBJ whole genome shotgun (WGS) entry which is preliminary data.</text>
</comment>
<feature type="compositionally biased region" description="Acidic residues" evidence="9">
    <location>
        <begin position="72"/>
        <end position="93"/>
    </location>
</feature>
<dbReference type="PANTHER" id="PTHR45623:SF49">
    <property type="entry name" value="SWI_SNF-RELATED MATRIX-ASSOCIATED ACTIN-DEPENDENT REGULATOR OF CHROMATIN SUBFAMILY A MEMBER 5"/>
    <property type="match status" value="1"/>
</dbReference>
<dbReference type="SUPFAM" id="SSF101224">
    <property type="entry name" value="HAND domain of the nucleosome remodeling ATPase ISWI"/>
    <property type="match status" value="1"/>
</dbReference>
<evidence type="ECO:0000313" key="12">
    <source>
        <dbReference type="EMBL" id="OBA24799.1"/>
    </source>
</evidence>
<dbReference type="InterPro" id="IPR038718">
    <property type="entry name" value="SNF2-like_sf"/>
</dbReference>
<evidence type="ECO:0000256" key="7">
    <source>
        <dbReference type="ARBA" id="ARBA00023054"/>
    </source>
</evidence>
<dbReference type="GO" id="GO:0000785">
    <property type="term" value="C:chromatin"/>
    <property type="evidence" value="ECO:0007669"/>
    <property type="project" value="TreeGrafter"/>
</dbReference>
<dbReference type="GO" id="GO:0140658">
    <property type="term" value="F:ATP-dependent chromatin remodeler activity"/>
    <property type="evidence" value="ECO:0007669"/>
    <property type="project" value="TreeGrafter"/>
</dbReference>
<dbReference type="InterPro" id="IPR001650">
    <property type="entry name" value="Helicase_C-like"/>
</dbReference>
<evidence type="ECO:0000256" key="1">
    <source>
        <dbReference type="ARBA" id="ARBA00004123"/>
    </source>
</evidence>
<evidence type="ECO:0000256" key="2">
    <source>
        <dbReference type="ARBA" id="ARBA00009687"/>
    </source>
</evidence>
<evidence type="ECO:0000259" key="11">
    <source>
        <dbReference type="PROSITE" id="PS51194"/>
    </source>
</evidence>
<evidence type="ECO:0000256" key="9">
    <source>
        <dbReference type="SAM" id="MobiDB-lite"/>
    </source>
</evidence>
<dbReference type="SUPFAM" id="SSF52540">
    <property type="entry name" value="P-loop containing nucleoside triphosphate hydrolases"/>
    <property type="match status" value="2"/>
</dbReference>
<dbReference type="GO" id="GO:0031491">
    <property type="term" value="F:nucleosome binding"/>
    <property type="evidence" value="ECO:0007669"/>
    <property type="project" value="InterPro"/>
</dbReference>
<dbReference type="CDD" id="cd18793">
    <property type="entry name" value="SF2_C_SNF"/>
    <property type="match status" value="1"/>
</dbReference>
<dbReference type="InterPro" id="IPR000330">
    <property type="entry name" value="SNF2_N"/>
</dbReference>
<accession>A0A1B7T7T3</accession>
<feature type="compositionally biased region" description="Acidic residues" evidence="9">
    <location>
        <begin position="782"/>
        <end position="818"/>
    </location>
</feature>
<feature type="non-terminal residue" evidence="12">
    <location>
        <position position="1"/>
    </location>
</feature>
<evidence type="ECO:0000256" key="4">
    <source>
        <dbReference type="ARBA" id="ARBA00022801"/>
    </source>
</evidence>
<keyword evidence="13" id="KW-1185">Reference proteome</keyword>
<keyword evidence="7" id="KW-0175">Coiled coil</keyword>
<keyword evidence="8" id="KW-0539">Nucleus</keyword>
<dbReference type="GO" id="GO:0016887">
    <property type="term" value="F:ATP hydrolysis activity"/>
    <property type="evidence" value="ECO:0007669"/>
    <property type="project" value="TreeGrafter"/>
</dbReference>
<protein>
    <submittedName>
        <fullName evidence="12">Uncharacterized protein</fullName>
    </submittedName>
</protein>
<feature type="compositionally biased region" description="Basic residues" evidence="9">
    <location>
        <begin position="58"/>
        <end position="68"/>
    </location>
</feature>
<feature type="compositionally biased region" description="Basic and acidic residues" evidence="9">
    <location>
        <begin position="819"/>
        <end position="838"/>
    </location>
</feature>
<dbReference type="InterPro" id="IPR015194">
    <property type="entry name" value="ISWI_HAND-dom"/>
</dbReference>
<proteinExistence type="inferred from homology"/>
<name>A0A1B7T7T3_9ASCO</name>
<keyword evidence="6" id="KW-0067">ATP-binding</keyword>
<keyword evidence="5" id="KW-0347">Helicase</keyword>
<evidence type="ECO:0000313" key="13">
    <source>
        <dbReference type="Proteomes" id="UP000092321"/>
    </source>
</evidence>
<dbReference type="InterPro" id="IPR027417">
    <property type="entry name" value="P-loop_NTPase"/>
</dbReference>
<dbReference type="SMART" id="SM00490">
    <property type="entry name" value="HELICc"/>
    <property type="match status" value="1"/>
</dbReference>
<evidence type="ECO:0000256" key="6">
    <source>
        <dbReference type="ARBA" id="ARBA00022840"/>
    </source>
</evidence>
<dbReference type="Gene3D" id="3.40.50.300">
    <property type="entry name" value="P-loop containing nucleotide triphosphate hydrolases"/>
    <property type="match status" value="1"/>
</dbReference>
<sequence length="870" mass="101892">KKFITSGKNIVIDKKQFLNKYKLLLNVSPYFLKFIKPLGQSDKNVYKLCQNYEQRFKKQNKNKHKRKTERQEDNDLLQSDEEHSSDDDLDGDDAENLLDQEQAVEELLDHEINGFFTESPKYIQETSLRDYQIKGLNWMIQLHKTNLSGILADEMGLGKTLQSVSFLGYLKYVLNIHGPFLVIAPKSTLQNWEREFNKWTPEVKTLILQGNKDYRNHLIHDSLYGCKFDVIITSYEILMKEKNPLKRFYWEYIVIDEAHRIKNEQSLFSQTIRTFNTKNRLLITGTPLQNNLHELWSLLNFILPDIFKDSEVFDEEFGQQEENEENDEHKDQEVVKQLHSILSPFLLRRVKIDVEKALLPKIETNLYVGMTDMQKKWYKSLLTKDLEALNGSVTKNESKTRLLNIVMQLRKCCNHPYLFDGAEPGPPFTTDEHLVENSAKMIILDKLLKLKKQQGSRVLIFSQMSRQLDILEDFCFLRDYQYCRIDGQTEHEDRIQAIDDYNAPDSEKFIFLLTTRAGGLGINLVTADTVVIYDSDWNPQADLQAMDRAHRIGQKKQVHVYRFITENAIEEKILERAKQKLRLDQLVIQQGLRNNQQQDKLGKSKDDLLNMIQYGAEDMFSETNNTITSENIDIEEILKKGAQKTQELNEKYNSLGLQDLQKFNGMGDQSAYEWNGENFQKKTVKSGGFEKYAVQTTRERKKRQDINYSEDSLFKERMENNSNNDAVDNSPEYKMPKYPLFLDFQFFPKQIHELYDKEMLYYRRMIKFRVSKDYIKQKYGKDDEDDDQSESDYIGEDSSSDELENDNIEDEKDDDNIEGENKNQSENTKDNSEVDSGKKNWKSANSLGTPPADAYLVHGEYLTEKKLIAK</sequence>
<dbReference type="InterPro" id="IPR014001">
    <property type="entry name" value="Helicase_ATP-bd"/>
</dbReference>
<dbReference type="GO" id="GO:0006369">
    <property type="term" value="P:termination of RNA polymerase II transcription"/>
    <property type="evidence" value="ECO:0007669"/>
    <property type="project" value="UniProtKB-ARBA"/>
</dbReference>
<keyword evidence="3" id="KW-0547">Nucleotide-binding</keyword>
<dbReference type="PANTHER" id="PTHR45623">
    <property type="entry name" value="CHROMODOMAIN-HELICASE-DNA-BINDING PROTEIN 3-RELATED-RELATED"/>
    <property type="match status" value="1"/>
</dbReference>
<feature type="non-terminal residue" evidence="12">
    <location>
        <position position="870"/>
    </location>
</feature>
<dbReference type="GO" id="GO:0003677">
    <property type="term" value="F:DNA binding"/>
    <property type="evidence" value="ECO:0007669"/>
    <property type="project" value="InterPro"/>
</dbReference>
<dbReference type="PROSITE" id="PS51194">
    <property type="entry name" value="HELICASE_CTER"/>
    <property type="match status" value="1"/>
</dbReference>
<comment type="similarity">
    <text evidence="2">Belongs to the SNF2/RAD54 helicase family. ISWI subfamily.</text>
</comment>
<dbReference type="FunFam" id="3.40.50.10810:FF:000015">
    <property type="entry name" value="lymphoid-specific helicase isoform X1"/>
    <property type="match status" value="1"/>
</dbReference>
<evidence type="ECO:0000256" key="3">
    <source>
        <dbReference type="ARBA" id="ARBA00022741"/>
    </source>
</evidence>
<dbReference type="Pfam" id="PF09110">
    <property type="entry name" value="HAND"/>
    <property type="match status" value="1"/>
</dbReference>
<evidence type="ECO:0000256" key="5">
    <source>
        <dbReference type="ARBA" id="ARBA00022806"/>
    </source>
</evidence>
<evidence type="ECO:0000259" key="10">
    <source>
        <dbReference type="PROSITE" id="PS51192"/>
    </source>
</evidence>
<gene>
    <name evidence="12" type="ORF">HANVADRAFT_54290</name>
</gene>
<feature type="domain" description="Helicase ATP-binding" evidence="10">
    <location>
        <begin position="140"/>
        <end position="305"/>
    </location>
</feature>
<dbReference type="Gene3D" id="3.40.50.10810">
    <property type="entry name" value="Tandem AAA-ATPase domain"/>
    <property type="match status" value="1"/>
</dbReference>